<reference evidence="2 3" key="1">
    <citation type="submission" date="2024-09" db="EMBL/GenBank/DDBJ databases">
        <authorList>
            <person name="Sun Q."/>
            <person name="Mori K."/>
        </authorList>
    </citation>
    <scope>NUCLEOTIDE SEQUENCE [LARGE SCALE GENOMIC DNA]</scope>
    <source>
        <strain evidence="2 3">CCM 3426</strain>
    </source>
</reference>
<sequence>MTRPAVLAVDAGNSKTDVALVGSSGELLAWVRGGGFQPHGPKLPAAIGLLADLVAAAVRLAQDGGAPSDGAGYVAQRVSAFLAHCDLPIEQEILQTAVEARGWAPAVTVDNDTFAILRAGAGVPYGVAVVCGGGMNCVARGPDGRVARWPALGRRSGDWGGGEWLGEEVLWWAVRDEDGRGPRTLLREAVAGWYGLADVTSVCVGFHLGHLPEERLHELVPVLFEVAGRGDAVAVSLVERLGDEVAAWAGAALGRLDWGEVSVPVVLGGGVLTGGDARLLARIGKGLPGVDVRVLDAPPIVGSALHGLDRLGATSEAVERRLRAGFATRRPSCP</sequence>
<keyword evidence="3" id="KW-1185">Reference proteome</keyword>
<dbReference type="Proteomes" id="UP001589647">
    <property type="component" value="Unassembled WGS sequence"/>
</dbReference>
<feature type="domain" description="ATPase BadF/BadG/BcrA/BcrD type" evidence="1">
    <location>
        <begin position="9"/>
        <end position="272"/>
    </location>
</feature>
<dbReference type="EMBL" id="JBHMEI010000078">
    <property type="protein sequence ID" value="MFB9208697.1"/>
    <property type="molecule type" value="Genomic_DNA"/>
</dbReference>
<dbReference type="PANTHER" id="PTHR43190">
    <property type="entry name" value="N-ACETYL-D-GLUCOSAMINE KINASE"/>
    <property type="match status" value="1"/>
</dbReference>
<accession>A0ABV5IVV3</accession>
<dbReference type="InterPro" id="IPR043129">
    <property type="entry name" value="ATPase_NBD"/>
</dbReference>
<keyword evidence="2" id="KW-0418">Kinase</keyword>
<dbReference type="SUPFAM" id="SSF53067">
    <property type="entry name" value="Actin-like ATPase domain"/>
    <property type="match status" value="2"/>
</dbReference>
<gene>
    <name evidence="2" type="ORF">ACFFV7_46470</name>
</gene>
<dbReference type="Pfam" id="PF01869">
    <property type="entry name" value="BcrAD_BadFG"/>
    <property type="match status" value="1"/>
</dbReference>
<dbReference type="Gene3D" id="3.30.420.40">
    <property type="match status" value="2"/>
</dbReference>
<dbReference type="GO" id="GO:0016301">
    <property type="term" value="F:kinase activity"/>
    <property type="evidence" value="ECO:0007669"/>
    <property type="project" value="UniProtKB-KW"/>
</dbReference>
<comment type="caution">
    <text evidence="2">The sequence shown here is derived from an EMBL/GenBank/DDBJ whole genome shotgun (WGS) entry which is preliminary data.</text>
</comment>
<evidence type="ECO:0000313" key="2">
    <source>
        <dbReference type="EMBL" id="MFB9208697.1"/>
    </source>
</evidence>
<proteinExistence type="predicted"/>
<evidence type="ECO:0000259" key="1">
    <source>
        <dbReference type="Pfam" id="PF01869"/>
    </source>
</evidence>
<organism evidence="2 3">
    <name type="scientific">Nonomuraea spiralis</name>
    <dbReference type="NCBI Taxonomy" id="46182"/>
    <lineage>
        <taxon>Bacteria</taxon>
        <taxon>Bacillati</taxon>
        <taxon>Actinomycetota</taxon>
        <taxon>Actinomycetes</taxon>
        <taxon>Streptosporangiales</taxon>
        <taxon>Streptosporangiaceae</taxon>
        <taxon>Nonomuraea</taxon>
    </lineage>
</organism>
<name>A0ABV5IVV3_9ACTN</name>
<dbReference type="InterPro" id="IPR002731">
    <property type="entry name" value="ATPase_BadF"/>
</dbReference>
<dbReference type="RefSeq" id="WP_189647720.1">
    <property type="nucleotide sequence ID" value="NZ_BMRC01000005.1"/>
</dbReference>
<dbReference type="PANTHER" id="PTHR43190:SF3">
    <property type="entry name" value="N-ACETYL-D-GLUCOSAMINE KINASE"/>
    <property type="match status" value="1"/>
</dbReference>
<dbReference type="InterPro" id="IPR052519">
    <property type="entry name" value="Euk-type_GlcNAc_Kinase"/>
</dbReference>
<evidence type="ECO:0000313" key="3">
    <source>
        <dbReference type="Proteomes" id="UP001589647"/>
    </source>
</evidence>
<protein>
    <submittedName>
        <fullName evidence="2">N-acetylglucosamine kinase</fullName>
    </submittedName>
</protein>
<keyword evidence="2" id="KW-0808">Transferase</keyword>